<keyword evidence="4" id="KW-0804">Transcription</keyword>
<dbReference type="AlphaFoldDB" id="A0A2S9QJT7"/>
<dbReference type="Gene3D" id="3.40.50.1360">
    <property type="match status" value="1"/>
</dbReference>
<sequence>MSRADELRLITRVAQMYYLDAVKQSDISERLHIPQARVSRLLKKALDENIVRISITPPPGVFAELEAGLRERFGIEEAIVAEALSERDETVLAAIGDAAAHFLESTIADDEVIGVSSWSLSLMRTVDAITPIKRVQAKKVVQIFGGMGNPTMQSHAQHIVTRLAQLTNAKPQFLPAPGVAGSPESKNVLMADPFVEETVRCFREITLMLVGIGSMTPSYMLVNSGNAFTREELDELAAHGAVGDMGLRFFDAEGRPVVTPLNDRVISIPLEEIKAAKRVVAVAGGSRKVPAIRAAMLGGLVDVLITDHFTAEQLLGSEPTRKT</sequence>
<evidence type="ECO:0000313" key="6">
    <source>
        <dbReference type="EMBL" id="PRH89627.1"/>
    </source>
</evidence>
<feature type="domain" description="Sugar-binding" evidence="5">
    <location>
        <begin position="63"/>
        <end position="315"/>
    </location>
</feature>
<dbReference type="PANTHER" id="PTHR34294:SF12">
    <property type="entry name" value="SUGAR-BINDING TRANSCRIPTIONAL REGULATOR"/>
    <property type="match status" value="1"/>
</dbReference>
<evidence type="ECO:0000256" key="4">
    <source>
        <dbReference type="ARBA" id="ARBA00023163"/>
    </source>
</evidence>
<keyword evidence="7" id="KW-1185">Reference proteome</keyword>
<comment type="caution">
    <text evidence="6">The sequence shown here is derived from an EMBL/GenBank/DDBJ whole genome shotgun (WGS) entry which is preliminary data.</text>
</comment>
<accession>A0A2S9QJT7</accession>
<organism evidence="6 7">
    <name type="scientific">Labrys okinawensis</name>
    <dbReference type="NCBI Taxonomy" id="346911"/>
    <lineage>
        <taxon>Bacteria</taxon>
        <taxon>Pseudomonadati</taxon>
        <taxon>Pseudomonadota</taxon>
        <taxon>Alphaproteobacteria</taxon>
        <taxon>Hyphomicrobiales</taxon>
        <taxon>Xanthobacteraceae</taxon>
        <taxon>Labrys</taxon>
    </lineage>
</organism>
<evidence type="ECO:0000313" key="7">
    <source>
        <dbReference type="Proteomes" id="UP000237682"/>
    </source>
</evidence>
<keyword evidence="3 6" id="KW-0238">DNA-binding</keyword>
<dbReference type="Pfam" id="PF04198">
    <property type="entry name" value="Sugar-bind"/>
    <property type="match status" value="1"/>
</dbReference>
<dbReference type="OrthoDB" id="186585at2"/>
<name>A0A2S9QJT7_9HYPH</name>
<dbReference type="SUPFAM" id="SSF100950">
    <property type="entry name" value="NagB/RpiA/CoA transferase-like"/>
    <property type="match status" value="1"/>
</dbReference>
<evidence type="ECO:0000256" key="3">
    <source>
        <dbReference type="ARBA" id="ARBA00023125"/>
    </source>
</evidence>
<comment type="similarity">
    <text evidence="1">Belongs to the SorC transcriptional regulatory family.</text>
</comment>
<dbReference type="GO" id="GO:0030246">
    <property type="term" value="F:carbohydrate binding"/>
    <property type="evidence" value="ECO:0007669"/>
    <property type="project" value="InterPro"/>
</dbReference>
<dbReference type="PANTHER" id="PTHR34294">
    <property type="entry name" value="TRANSCRIPTIONAL REGULATOR-RELATED"/>
    <property type="match status" value="1"/>
</dbReference>
<reference evidence="6 7" key="1">
    <citation type="submission" date="2018-02" db="EMBL/GenBank/DDBJ databases">
        <title>Whole genome sequencing of endophytic bacterium.</title>
        <authorList>
            <person name="Eedara R."/>
            <person name="Podile A.R."/>
        </authorList>
    </citation>
    <scope>NUCLEOTIDE SEQUENCE [LARGE SCALE GENOMIC DNA]</scope>
    <source>
        <strain evidence="6 7">RP1T</strain>
    </source>
</reference>
<dbReference type="InterPro" id="IPR007324">
    <property type="entry name" value="Sugar-bd_dom_put"/>
</dbReference>
<dbReference type="Gene3D" id="1.10.10.60">
    <property type="entry name" value="Homeodomain-like"/>
    <property type="match status" value="1"/>
</dbReference>
<gene>
    <name evidence="6" type="ORF">C5L14_03445</name>
</gene>
<dbReference type="InterPro" id="IPR051054">
    <property type="entry name" value="SorC_transcr_regulators"/>
</dbReference>
<evidence type="ECO:0000256" key="2">
    <source>
        <dbReference type="ARBA" id="ARBA00023015"/>
    </source>
</evidence>
<dbReference type="RefSeq" id="WP_105860590.1">
    <property type="nucleotide sequence ID" value="NZ_PUEJ01000001.1"/>
</dbReference>
<dbReference type="Proteomes" id="UP000237682">
    <property type="component" value="Unassembled WGS sequence"/>
</dbReference>
<keyword evidence="2" id="KW-0805">Transcription regulation</keyword>
<evidence type="ECO:0000259" key="5">
    <source>
        <dbReference type="Pfam" id="PF04198"/>
    </source>
</evidence>
<proteinExistence type="inferred from homology"/>
<evidence type="ECO:0000256" key="1">
    <source>
        <dbReference type="ARBA" id="ARBA00010466"/>
    </source>
</evidence>
<protein>
    <submittedName>
        <fullName evidence="6">DNA-binding transcriptional regulator</fullName>
    </submittedName>
</protein>
<dbReference type="GO" id="GO:0003677">
    <property type="term" value="F:DNA binding"/>
    <property type="evidence" value="ECO:0007669"/>
    <property type="project" value="UniProtKB-KW"/>
</dbReference>
<dbReference type="EMBL" id="PUEJ01000001">
    <property type="protein sequence ID" value="PRH89627.1"/>
    <property type="molecule type" value="Genomic_DNA"/>
</dbReference>
<dbReference type="InterPro" id="IPR037171">
    <property type="entry name" value="NagB/RpiA_transferase-like"/>
</dbReference>